<dbReference type="SMART" id="SM00850">
    <property type="entry name" value="LytTR"/>
    <property type="match status" value="1"/>
</dbReference>
<dbReference type="RefSeq" id="WP_004069384.1">
    <property type="nucleotide sequence ID" value="NZ_VIRB01000026.1"/>
</dbReference>
<dbReference type="InterPro" id="IPR007492">
    <property type="entry name" value="LytTR_DNA-bd_dom"/>
</dbReference>
<dbReference type="AlphaFoldDB" id="A0A9X5H4W7"/>
<dbReference type="Gene3D" id="2.40.50.1020">
    <property type="entry name" value="LytTr DNA-binding domain"/>
    <property type="match status" value="1"/>
</dbReference>
<proteinExistence type="predicted"/>
<gene>
    <name evidence="2" type="ORF">FMM80_03160</name>
</gene>
<name>A0A9X5H4W7_9FIRM</name>
<evidence type="ECO:0000259" key="1">
    <source>
        <dbReference type="PROSITE" id="PS50930"/>
    </source>
</evidence>
<evidence type="ECO:0000313" key="2">
    <source>
        <dbReference type="EMBL" id="NDO67764.1"/>
    </source>
</evidence>
<dbReference type="SUPFAM" id="SSF54427">
    <property type="entry name" value="NTF2-like"/>
    <property type="match status" value="1"/>
</dbReference>
<dbReference type="Gene3D" id="3.10.450.50">
    <property type="match status" value="1"/>
</dbReference>
<dbReference type="PANTHER" id="PTHR37299:SF1">
    <property type="entry name" value="STAGE 0 SPORULATION PROTEIN A HOMOLOG"/>
    <property type="match status" value="1"/>
</dbReference>
<dbReference type="GO" id="GO:0003677">
    <property type="term" value="F:DNA binding"/>
    <property type="evidence" value="ECO:0007669"/>
    <property type="project" value="InterPro"/>
</dbReference>
<dbReference type="Pfam" id="PF04397">
    <property type="entry name" value="LytTR"/>
    <property type="match status" value="1"/>
</dbReference>
<comment type="caution">
    <text evidence="2">The sequence shown here is derived from an EMBL/GenBank/DDBJ whole genome shotgun (WGS) entry which is preliminary data.</text>
</comment>
<dbReference type="PROSITE" id="PS50930">
    <property type="entry name" value="HTH_LYTTR"/>
    <property type="match status" value="1"/>
</dbReference>
<dbReference type="PANTHER" id="PTHR37299">
    <property type="entry name" value="TRANSCRIPTIONAL REGULATOR-RELATED"/>
    <property type="match status" value="1"/>
</dbReference>
<dbReference type="Pfam" id="PF13474">
    <property type="entry name" value="SnoaL_3"/>
    <property type="match status" value="1"/>
</dbReference>
<organism evidence="2 3">
    <name type="scientific">Schaedlerella arabinosiphila</name>
    <dbReference type="NCBI Taxonomy" id="2044587"/>
    <lineage>
        <taxon>Bacteria</taxon>
        <taxon>Bacillati</taxon>
        <taxon>Bacillota</taxon>
        <taxon>Clostridia</taxon>
        <taxon>Lachnospirales</taxon>
        <taxon>Lachnospiraceae</taxon>
        <taxon>Schaedlerella</taxon>
    </lineage>
</organism>
<reference evidence="2 3" key="1">
    <citation type="submission" date="2019-07" db="EMBL/GenBank/DDBJ databases">
        <title>Draft genome sequences of 15 bacterial species constituting the stable defined intestinal microbiota of the GM15 gnotobiotic mouse model.</title>
        <authorList>
            <person name="Elie C."/>
            <person name="Mathieu A."/>
            <person name="Saliou A."/>
            <person name="Darnaud M."/>
            <person name="Leulier F."/>
            <person name="Tamellini A."/>
        </authorList>
    </citation>
    <scope>NUCLEOTIDE SEQUENCE [LARGE SCALE GENOMIC DNA]</scope>
    <source>
        <strain evidence="3">ASF 502</strain>
    </source>
</reference>
<feature type="domain" description="HTH LytTR-type" evidence="1">
    <location>
        <begin position="175"/>
        <end position="262"/>
    </location>
</feature>
<dbReference type="OrthoDB" id="9809318at2"/>
<dbReference type="EMBL" id="VIRB01000026">
    <property type="protein sequence ID" value="NDO67764.1"/>
    <property type="molecule type" value="Genomic_DNA"/>
</dbReference>
<protein>
    <recommendedName>
        <fullName evidence="1">HTH LytTR-type domain-containing protein</fullName>
    </recommendedName>
</protein>
<dbReference type="GO" id="GO:0000156">
    <property type="term" value="F:phosphorelay response regulator activity"/>
    <property type="evidence" value="ECO:0007669"/>
    <property type="project" value="InterPro"/>
</dbReference>
<dbReference type="InterPro" id="IPR032710">
    <property type="entry name" value="NTF2-like_dom_sf"/>
</dbReference>
<sequence>MVLKRETICEDTLEFVQEYYRLNTEPLFSVLADDCVWMGTGNVLASGAAAIRGFFKDGFIMPHFHLAEPDFRLVETGCEGQLIVLGQYDLYSDENAQLINAVKQRSTFCFREEKGQWRLFHMHISNEWNELVEEEIFPVRVSTQTYHYVKKLLAESMSKKPPVLVIKTDLCNQFVDTSTVIYIQAADRNCILHMLNERKQVSRALKDLQEQLPPNFYRIHRSFCVNSDYVTKIERYAVTLVTGEVLPVPKMRYTQIREELTALIEKRVAGKRKKYEIRV</sequence>
<dbReference type="InterPro" id="IPR046947">
    <property type="entry name" value="LytR-like"/>
</dbReference>
<dbReference type="InterPro" id="IPR037401">
    <property type="entry name" value="SnoaL-like"/>
</dbReference>
<evidence type="ECO:0000313" key="3">
    <source>
        <dbReference type="Proteomes" id="UP000474104"/>
    </source>
</evidence>
<accession>A0A9X5H4W7</accession>
<dbReference type="Proteomes" id="UP000474104">
    <property type="component" value="Unassembled WGS sequence"/>
</dbReference>